<evidence type="ECO:0008006" key="3">
    <source>
        <dbReference type="Google" id="ProtNLM"/>
    </source>
</evidence>
<dbReference type="OrthoDB" id="8450812at2"/>
<name>A0A368YJA3_9HYPH</name>
<dbReference type="RefSeq" id="WP_114432083.1">
    <property type="nucleotide sequence ID" value="NZ_QPJM01000017.1"/>
</dbReference>
<dbReference type="Proteomes" id="UP000253324">
    <property type="component" value="Unassembled WGS sequence"/>
</dbReference>
<organism evidence="1 2">
    <name type="scientific">Phyllobacterium bourgognense</name>
    <dbReference type="NCBI Taxonomy" id="314236"/>
    <lineage>
        <taxon>Bacteria</taxon>
        <taxon>Pseudomonadati</taxon>
        <taxon>Pseudomonadota</taxon>
        <taxon>Alphaproteobacteria</taxon>
        <taxon>Hyphomicrobiales</taxon>
        <taxon>Phyllobacteriaceae</taxon>
        <taxon>Phyllobacterium</taxon>
    </lineage>
</organism>
<accession>A0A368YJA3</accession>
<dbReference type="EMBL" id="QPJM01000017">
    <property type="protein sequence ID" value="RCW79558.1"/>
    <property type="molecule type" value="Genomic_DNA"/>
</dbReference>
<evidence type="ECO:0000313" key="1">
    <source>
        <dbReference type="EMBL" id="RCW79558.1"/>
    </source>
</evidence>
<sequence length="92" mass="10881">MKIPPEFPELCVWFDPQILAVSPEVEDEFDFALKHVTPQQQQVIKHFILDVLENVHDSKELNRIWQGANSNTRFDSDDGIRMYLEEIVRRID</sequence>
<keyword evidence="2" id="KW-1185">Reference proteome</keyword>
<evidence type="ECO:0000313" key="2">
    <source>
        <dbReference type="Proteomes" id="UP000253324"/>
    </source>
</evidence>
<protein>
    <recommendedName>
        <fullName evidence="3">CdiI immunity protein domain-containing protein</fullName>
    </recommendedName>
</protein>
<comment type="caution">
    <text evidence="1">The sequence shown here is derived from an EMBL/GenBank/DDBJ whole genome shotgun (WGS) entry which is preliminary data.</text>
</comment>
<reference evidence="1 2" key="1">
    <citation type="submission" date="2018-07" db="EMBL/GenBank/DDBJ databases">
        <title>Genomic Encyclopedia of Type Strains, Phase III (KMG-III): the genomes of soil and plant-associated and newly described type strains.</title>
        <authorList>
            <person name="Whitman W."/>
        </authorList>
    </citation>
    <scope>NUCLEOTIDE SEQUENCE [LARGE SCALE GENOMIC DNA]</scope>
    <source>
        <strain evidence="1 2">31-25a</strain>
    </source>
</reference>
<dbReference type="AlphaFoldDB" id="A0A368YJA3"/>
<proteinExistence type="predicted"/>
<gene>
    <name evidence="1" type="ORF">C7476_11773</name>
</gene>